<gene>
    <name evidence="2" type="ORF">PAXINDRAFT_169771</name>
</gene>
<feature type="region of interest" description="Disordered" evidence="1">
    <location>
        <begin position="1"/>
        <end position="28"/>
    </location>
</feature>
<accession>A0A0C9U4J9</accession>
<protein>
    <submittedName>
        <fullName evidence="2">Uncharacterized protein</fullName>
    </submittedName>
</protein>
<keyword evidence="3" id="KW-1185">Reference proteome</keyword>
<evidence type="ECO:0000313" key="3">
    <source>
        <dbReference type="Proteomes" id="UP000053647"/>
    </source>
</evidence>
<dbReference type="HOGENOM" id="CLU_162857_1_0_1"/>
<dbReference type="Proteomes" id="UP000053647">
    <property type="component" value="Unassembled WGS sequence"/>
</dbReference>
<evidence type="ECO:0000256" key="1">
    <source>
        <dbReference type="SAM" id="MobiDB-lite"/>
    </source>
</evidence>
<proteinExistence type="predicted"/>
<dbReference type="OrthoDB" id="5415522at2759"/>
<evidence type="ECO:0000313" key="2">
    <source>
        <dbReference type="EMBL" id="KIJ14372.1"/>
    </source>
</evidence>
<feature type="compositionally biased region" description="Polar residues" evidence="1">
    <location>
        <begin position="1"/>
        <end position="25"/>
    </location>
</feature>
<organism evidence="2 3">
    <name type="scientific">Paxillus involutus ATCC 200175</name>
    <dbReference type="NCBI Taxonomy" id="664439"/>
    <lineage>
        <taxon>Eukaryota</taxon>
        <taxon>Fungi</taxon>
        <taxon>Dikarya</taxon>
        <taxon>Basidiomycota</taxon>
        <taxon>Agaricomycotina</taxon>
        <taxon>Agaricomycetes</taxon>
        <taxon>Agaricomycetidae</taxon>
        <taxon>Boletales</taxon>
        <taxon>Paxilineae</taxon>
        <taxon>Paxillaceae</taxon>
        <taxon>Paxillus</taxon>
    </lineage>
</organism>
<dbReference type="EMBL" id="KN819343">
    <property type="protein sequence ID" value="KIJ14372.1"/>
    <property type="molecule type" value="Genomic_DNA"/>
</dbReference>
<reference evidence="2 3" key="1">
    <citation type="submission" date="2014-06" db="EMBL/GenBank/DDBJ databases">
        <authorList>
            <consortium name="DOE Joint Genome Institute"/>
            <person name="Kuo A."/>
            <person name="Kohler A."/>
            <person name="Nagy L.G."/>
            <person name="Floudas D."/>
            <person name="Copeland A."/>
            <person name="Barry K.W."/>
            <person name="Cichocki N."/>
            <person name="Veneault-Fourrey C."/>
            <person name="LaButti K."/>
            <person name="Lindquist E.A."/>
            <person name="Lipzen A."/>
            <person name="Lundell T."/>
            <person name="Morin E."/>
            <person name="Murat C."/>
            <person name="Sun H."/>
            <person name="Tunlid A."/>
            <person name="Henrissat B."/>
            <person name="Grigoriev I.V."/>
            <person name="Hibbett D.S."/>
            <person name="Martin F."/>
            <person name="Nordberg H.P."/>
            <person name="Cantor M.N."/>
            <person name="Hua S.X."/>
        </authorList>
    </citation>
    <scope>NUCLEOTIDE SEQUENCE [LARGE SCALE GENOMIC DNA]</scope>
    <source>
        <strain evidence="2 3">ATCC 200175</strain>
    </source>
</reference>
<reference evidence="3" key="2">
    <citation type="submission" date="2015-01" db="EMBL/GenBank/DDBJ databases">
        <title>Evolutionary Origins and Diversification of the Mycorrhizal Mutualists.</title>
        <authorList>
            <consortium name="DOE Joint Genome Institute"/>
            <consortium name="Mycorrhizal Genomics Consortium"/>
            <person name="Kohler A."/>
            <person name="Kuo A."/>
            <person name="Nagy L.G."/>
            <person name="Floudas D."/>
            <person name="Copeland A."/>
            <person name="Barry K.W."/>
            <person name="Cichocki N."/>
            <person name="Veneault-Fourrey C."/>
            <person name="LaButti K."/>
            <person name="Lindquist E.A."/>
            <person name="Lipzen A."/>
            <person name="Lundell T."/>
            <person name="Morin E."/>
            <person name="Murat C."/>
            <person name="Riley R."/>
            <person name="Ohm R."/>
            <person name="Sun H."/>
            <person name="Tunlid A."/>
            <person name="Henrissat B."/>
            <person name="Grigoriev I.V."/>
            <person name="Hibbett D.S."/>
            <person name="Martin F."/>
        </authorList>
    </citation>
    <scope>NUCLEOTIDE SEQUENCE [LARGE SCALE GENOMIC DNA]</scope>
    <source>
        <strain evidence="3">ATCC 200175</strain>
    </source>
</reference>
<sequence>MPQSKDSNSGSYTYTGHGTNSQGNHYCSRDYGSAGPGYHCSNTDGSYYYNNPNGSTYYKSGDGYSQYTSPSGNTTKTYPSK</sequence>
<feature type="region of interest" description="Disordered" evidence="1">
    <location>
        <begin position="58"/>
        <end position="81"/>
    </location>
</feature>
<dbReference type="AlphaFoldDB" id="A0A0C9U4J9"/>
<name>A0A0C9U4J9_PAXIN</name>